<keyword evidence="2" id="KW-0722">Serine protease inhibitor</keyword>
<dbReference type="GO" id="GO:0004867">
    <property type="term" value="F:serine-type endopeptidase inhibitor activity"/>
    <property type="evidence" value="ECO:0007669"/>
    <property type="project" value="UniProtKB-KW"/>
</dbReference>
<dbReference type="EnsemblMetazoa" id="CJA03757.1">
    <property type="protein sequence ID" value="CJA03757.1"/>
    <property type="gene ID" value="WBGene00122961"/>
</dbReference>
<dbReference type="SUPFAM" id="SSF49329">
    <property type="entry name" value="Cu,Zn superoxide dismutase-like"/>
    <property type="match status" value="1"/>
</dbReference>
<dbReference type="Gene3D" id="2.10.25.10">
    <property type="entry name" value="Laminin"/>
    <property type="match status" value="6"/>
</dbReference>
<dbReference type="PANTHER" id="PTHR23259">
    <property type="entry name" value="RIDDLE"/>
    <property type="match status" value="1"/>
</dbReference>
<dbReference type="AlphaFoldDB" id="A0A8R1HM99"/>
<dbReference type="SMART" id="SM00211">
    <property type="entry name" value="TY"/>
    <property type="match status" value="1"/>
</dbReference>
<reference evidence="7" key="2">
    <citation type="submission" date="2022-06" db="UniProtKB">
        <authorList>
            <consortium name="EnsemblMetazoa"/>
        </authorList>
    </citation>
    <scope>IDENTIFICATION</scope>
    <source>
        <strain evidence="7">DF5081</strain>
    </source>
</reference>
<evidence type="ECO:0000256" key="2">
    <source>
        <dbReference type="ARBA" id="ARBA00022900"/>
    </source>
</evidence>
<proteinExistence type="predicted"/>
<organism evidence="7 8">
    <name type="scientific">Caenorhabditis japonica</name>
    <dbReference type="NCBI Taxonomy" id="281687"/>
    <lineage>
        <taxon>Eukaryota</taxon>
        <taxon>Metazoa</taxon>
        <taxon>Ecdysozoa</taxon>
        <taxon>Nematoda</taxon>
        <taxon>Chromadorea</taxon>
        <taxon>Rhabditida</taxon>
        <taxon>Rhabditina</taxon>
        <taxon>Rhabditomorpha</taxon>
        <taxon>Rhabditoidea</taxon>
        <taxon>Rhabditidae</taxon>
        <taxon>Peloderinae</taxon>
        <taxon>Caenorhabditis</taxon>
    </lineage>
</organism>
<dbReference type="Gene3D" id="2.60.40.200">
    <property type="entry name" value="Superoxide dismutase, copper/zinc binding domain"/>
    <property type="match status" value="1"/>
</dbReference>
<dbReference type="CDD" id="cd00191">
    <property type="entry name" value="TY"/>
    <property type="match status" value="1"/>
</dbReference>
<evidence type="ECO:0000256" key="1">
    <source>
        <dbReference type="ARBA" id="ARBA00022690"/>
    </source>
</evidence>
<dbReference type="InterPro" id="IPR051368">
    <property type="entry name" value="SerProtInhib-TIL_Domain"/>
</dbReference>
<dbReference type="SUPFAM" id="SSF57567">
    <property type="entry name" value="Serine protease inhibitors"/>
    <property type="match status" value="5"/>
</dbReference>
<dbReference type="GO" id="GO:0006801">
    <property type="term" value="P:superoxide metabolic process"/>
    <property type="evidence" value="ECO:0007669"/>
    <property type="project" value="InterPro"/>
</dbReference>
<evidence type="ECO:0000313" key="8">
    <source>
        <dbReference type="Proteomes" id="UP000005237"/>
    </source>
</evidence>
<dbReference type="PANTHER" id="PTHR23259:SF67">
    <property type="entry name" value="THYROGLOBULIN TYPE-1 DOMAIN-CONTAINING PROTEIN"/>
    <property type="match status" value="1"/>
</dbReference>
<dbReference type="InterPro" id="IPR002919">
    <property type="entry name" value="TIL_dom"/>
</dbReference>
<dbReference type="InterPro" id="IPR036857">
    <property type="entry name" value="Thyroglobulin_1_sf"/>
</dbReference>
<feature type="domain" description="Thyroglobulin type-1" evidence="6">
    <location>
        <begin position="78"/>
        <end position="145"/>
    </location>
</feature>
<feature type="region of interest" description="Disordered" evidence="5">
    <location>
        <begin position="27"/>
        <end position="54"/>
    </location>
</feature>
<evidence type="ECO:0000259" key="6">
    <source>
        <dbReference type="PROSITE" id="PS51162"/>
    </source>
</evidence>
<evidence type="ECO:0000256" key="4">
    <source>
        <dbReference type="PROSITE-ProRule" id="PRU00500"/>
    </source>
</evidence>
<dbReference type="Proteomes" id="UP000005237">
    <property type="component" value="Unassembled WGS sequence"/>
</dbReference>
<dbReference type="Pfam" id="PF01826">
    <property type="entry name" value="TIL"/>
    <property type="match status" value="5"/>
</dbReference>
<reference evidence="8" key="1">
    <citation type="submission" date="2010-08" db="EMBL/GenBank/DDBJ databases">
        <authorList>
            <consortium name="Caenorhabditis japonica Sequencing Consortium"/>
            <person name="Wilson R.K."/>
        </authorList>
    </citation>
    <scope>NUCLEOTIDE SEQUENCE [LARGE SCALE GENOMIC DNA]</scope>
    <source>
        <strain evidence="8">DF5081</strain>
    </source>
</reference>
<dbReference type="InterPro" id="IPR036084">
    <property type="entry name" value="Ser_inhib-like_sf"/>
</dbReference>
<comment type="caution">
    <text evidence="4">Lacks conserved residue(s) required for the propagation of feature annotation.</text>
</comment>
<keyword evidence="3 4" id="KW-1015">Disulfide bond</keyword>
<keyword evidence="8" id="KW-1185">Reference proteome</keyword>
<evidence type="ECO:0000256" key="5">
    <source>
        <dbReference type="SAM" id="MobiDB-lite"/>
    </source>
</evidence>
<sequence length="978" mass="106067">MQDDCFIGEVCDAGFCCPNVLPTFSLQREPTSPRPKSKHPSDPPAEEPCPDGSRWSRRCSRDEDCTHQEELCVEGKCCQTCAVHRRALLDKLRTQEIVGQSIPLCEESGVAWRRRQCLAGTDVCWCVTRYGRRLTGKESKDEKGCETVRRKQENLALKAAALLREQRERELQCTIVSPGECPLPKNQTITTLTRCNCDSECEPGTKCCPTANFNSNYHACLPALTKLISEPLSNNINPSISMVCGANEQYSACYSSCQPSCQDPSTPACPAPDCQPGCICMPGYIRRDSSPRSACVPRVLCQAYDLTIRCADDRRQYQTCGSACPISCENRNQPRCAERCVTGCFCKIPFILENAADPLHSRCILPSECPDIPTPAPEFVEQYVQRNPQMYGNFRNVGNLQYPTSPRVTPYPLLASSSFPTPQAPSIPSISSLTPISSTQHPQRPTLIPEQHCEHPLKNYLSCGSACPASCDRPLSQAASLDCALSCVAGCFCRLPYVLADSKDPNSTCILPQLCPRKSIPPSTASETQSCPDPRKEWTQCSALHCARSCANPLGRCAAGQCFSGCVCRQPYVLVHPNDPTSRCVLPAECDRGCEDPAKEFVTCGSSCPMGCDNRRPKNCAPCQTGCFCKNGLVFESSATWHTSKCVRIEECPSEDSVVETTSTTTQKTTTTTELPPATTVIAQLQETRGHPMDVLAVKPATPQSECPATTFDVGGRGCSSDMDCPIEQRCCRPVIVSLGVNPQRCACPDKHAVWSSCGTLCPEYCSQPSVPVCSGTCNAGCHCAPGFVKARNDVTAPCVPRESCSSTLGTTSTTNRVRIDPVAASMDEPGRFATIREIGVQEPFLEDVIAVAILTNREGSQIGRFTFSQLTSTALRVHGEVYNIPAGRHAVVLHQFGDSSDGCSRVGAPFSKSLSPSLGDVTESGKFDRIVDWPVADVVGRAAVIYPFSTTEWGLRTHFGERPLACGTIGIAKVAKS</sequence>
<dbReference type="InterPro" id="IPR036423">
    <property type="entry name" value="SOD-like_Cu/Zn_dom_sf"/>
</dbReference>
<dbReference type="InterPro" id="IPR000716">
    <property type="entry name" value="Thyroglobulin_1"/>
</dbReference>
<name>A0A8R1HM99_CAEJA</name>
<dbReference type="SUPFAM" id="SSF57610">
    <property type="entry name" value="Thyroglobulin type-1 domain"/>
    <property type="match status" value="1"/>
</dbReference>
<feature type="disulfide bond" evidence="4">
    <location>
        <begin position="117"/>
        <end position="124"/>
    </location>
</feature>
<evidence type="ECO:0000313" key="7">
    <source>
        <dbReference type="EnsemblMetazoa" id="CJA03757.1"/>
    </source>
</evidence>
<accession>A0A8R1HM99</accession>
<dbReference type="PROSITE" id="PS51162">
    <property type="entry name" value="THYROGLOBULIN_1_2"/>
    <property type="match status" value="1"/>
</dbReference>
<evidence type="ECO:0000256" key="3">
    <source>
        <dbReference type="ARBA" id="ARBA00023157"/>
    </source>
</evidence>
<protein>
    <submittedName>
        <fullName evidence="7">Thyroglobulin type-1 domain-containing protein</fullName>
    </submittedName>
</protein>
<keyword evidence="1" id="KW-0646">Protease inhibitor</keyword>
<dbReference type="GO" id="GO:0046872">
    <property type="term" value="F:metal ion binding"/>
    <property type="evidence" value="ECO:0007669"/>
    <property type="project" value="InterPro"/>
</dbReference>
<dbReference type="CDD" id="cd19941">
    <property type="entry name" value="TIL"/>
    <property type="match status" value="5"/>
</dbReference>